<feature type="chain" id="PRO_5043122442" evidence="2">
    <location>
        <begin position="22"/>
        <end position="159"/>
    </location>
</feature>
<dbReference type="SMART" id="SM00254">
    <property type="entry name" value="ShKT"/>
    <property type="match status" value="2"/>
</dbReference>
<keyword evidence="1" id="KW-1015">Disulfide bond</keyword>
<dbReference type="PROSITE" id="PS51670">
    <property type="entry name" value="SHKT"/>
    <property type="match status" value="1"/>
</dbReference>
<reference evidence="4 5" key="2">
    <citation type="submission" date="2018-10" db="EMBL/GenBank/DDBJ databases">
        <authorList>
            <consortium name="Pathogen Informatics"/>
        </authorList>
    </citation>
    <scope>NUCLEOTIDE SEQUENCE [LARGE SCALE GENOMIC DNA]</scope>
</reference>
<dbReference type="OrthoDB" id="5863778at2759"/>
<dbReference type="Pfam" id="PF01549">
    <property type="entry name" value="ShK"/>
    <property type="match status" value="3"/>
</dbReference>
<dbReference type="EMBL" id="UXUI01000802">
    <property type="protein sequence ID" value="VDD85328.1"/>
    <property type="molecule type" value="Genomic_DNA"/>
</dbReference>
<name>A0A0N4UTQ6_ENTVE</name>
<dbReference type="STRING" id="51028.A0A0N4UTQ6"/>
<dbReference type="PANTHER" id="PTHR46219">
    <property type="entry name" value="PROTEIN CBG11138"/>
    <property type="match status" value="1"/>
</dbReference>
<evidence type="ECO:0000259" key="3">
    <source>
        <dbReference type="PROSITE" id="PS51670"/>
    </source>
</evidence>
<evidence type="ECO:0000313" key="6">
    <source>
        <dbReference type="WBParaSite" id="EVEC_0000071401-mRNA-1"/>
    </source>
</evidence>
<evidence type="ECO:0000256" key="2">
    <source>
        <dbReference type="SAM" id="SignalP"/>
    </source>
</evidence>
<reference evidence="6" key="1">
    <citation type="submission" date="2017-02" db="UniProtKB">
        <authorList>
            <consortium name="WormBaseParasite"/>
        </authorList>
    </citation>
    <scope>IDENTIFICATION</scope>
</reference>
<evidence type="ECO:0000313" key="5">
    <source>
        <dbReference type="Proteomes" id="UP000274131"/>
    </source>
</evidence>
<dbReference type="AlphaFoldDB" id="A0A0N4UTQ6"/>
<gene>
    <name evidence="4" type="ORF">EVEC_LOCUS471</name>
</gene>
<evidence type="ECO:0000313" key="4">
    <source>
        <dbReference type="EMBL" id="VDD85328.1"/>
    </source>
</evidence>
<evidence type="ECO:0000256" key="1">
    <source>
        <dbReference type="PROSITE-ProRule" id="PRU01005"/>
    </source>
</evidence>
<organism evidence="6">
    <name type="scientific">Enterobius vermicularis</name>
    <name type="common">Human pinworm</name>
    <dbReference type="NCBI Taxonomy" id="51028"/>
    <lineage>
        <taxon>Eukaryota</taxon>
        <taxon>Metazoa</taxon>
        <taxon>Ecdysozoa</taxon>
        <taxon>Nematoda</taxon>
        <taxon>Chromadorea</taxon>
        <taxon>Rhabditida</taxon>
        <taxon>Spirurina</taxon>
        <taxon>Oxyuridomorpha</taxon>
        <taxon>Oxyuroidea</taxon>
        <taxon>Oxyuridae</taxon>
        <taxon>Enterobius</taxon>
    </lineage>
</organism>
<dbReference type="WBParaSite" id="EVEC_0000071401-mRNA-1">
    <property type="protein sequence ID" value="EVEC_0000071401-mRNA-1"/>
    <property type="gene ID" value="EVEC_0000071401"/>
</dbReference>
<proteinExistence type="predicted"/>
<keyword evidence="5" id="KW-1185">Reference proteome</keyword>
<sequence length="159" mass="17756">MKTREPFLFSLLKVLFLCTDCANILGTCEKNVALCTDSAYLNLMKQYCKQTCGYCGNGTIFKPSSQPHLFSSFDHNISLFYAGCVDKSQDCNNNAALCTNSAYLKLMEQQCKKTCGYCSSSVNCNLISKSFQMLQKSLCTEASYQNLMKKACQFTCNLC</sequence>
<feature type="signal peptide" evidence="2">
    <location>
        <begin position="1"/>
        <end position="21"/>
    </location>
</feature>
<dbReference type="PANTHER" id="PTHR46219:SF5">
    <property type="entry name" value="SHKT DOMAIN-CONTAINING PROTEIN"/>
    <property type="match status" value="1"/>
</dbReference>
<accession>A0A0N4UTQ6</accession>
<dbReference type="InterPro" id="IPR003582">
    <property type="entry name" value="ShKT_dom"/>
</dbReference>
<protein>
    <submittedName>
        <fullName evidence="6">ShKT domain-containing protein</fullName>
    </submittedName>
</protein>
<dbReference type="Gene3D" id="1.10.10.1940">
    <property type="match status" value="1"/>
</dbReference>
<feature type="disulfide bond" evidence="1">
    <location>
        <begin position="84"/>
        <end position="118"/>
    </location>
</feature>
<dbReference type="Gene3D" id="1.10.10.1870">
    <property type="entry name" value="ShTK domain-like"/>
    <property type="match status" value="2"/>
</dbReference>
<comment type="caution">
    <text evidence="1">Lacks conserved residue(s) required for the propagation of feature annotation.</text>
</comment>
<keyword evidence="2" id="KW-0732">Signal</keyword>
<dbReference type="Proteomes" id="UP000274131">
    <property type="component" value="Unassembled WGS sequence"/>
</dbReference>
<feature type="domain" description="ShKT" evidence="3">
    <location>
        <begin position="84"/>
        <end position="118"/>
    </location>
</feature>